<evidence type="ECO:0000256" key="3">
    <source>
        <dbReference type="ARBA" id="ARBA00005547"/>
    </source>
</evidence>
<evidence type="ECO:0000313" key="13">
    <source>
        <dbReference type="Proteomes" id="UP000247409"/>
    </source>
</evidence>
<dbReference type="EMBL" id="NBIV01000032">
    <property type="protein sequence ID" value="PXF46833.1"/>
    <property type="molecule type" value="Genomic_DNA"/>
</dbReference>
<dbReference type="Proteomes" id="UP000247409">
    <property type="component" value="Unassembled WGS sequence"/>
</dbReference>
<evidence type="ECO:0000256" key="4">
    <source>
        <dbReference type="ARBA" id="ARBA00022490"/>
    </source>
</evidence>
<dbReference type="GO" id="GO:0070476">
    <property type="term" value="P:rRNA (guanine-N7)-methylation"/>
    <property type="evidence" value="ECO:0007669"/>
    <property type="project" value="InterPro"/>
</dbReference>
<evidence type="ECO:0000256" key="6">
    <source>
        <dbReference type="ARBA" id="ARBA00022679"/>
    </source>
</evidence>
<feature type="region of interest" description="Disordered" evidence="9">
    <location>
        <begin position="209"/>
        <end position="278"/>
    </location>
</feature>
<feature type="domain" description="Methyltransferase type 11" evidence="10">
    <location>
        <begin position="55"/>
        <end position="129"/>
    </location>
</feature>
<dbReference type="GO" id="GO:0005737">
    <property type="term" value="C:cytoplasm"/>
    <property type="evidence" value="ECO:0007669"/>
    <property type="project" value="UniProtKB-SubCell"/>
</dbReference>
<evidence type="ECO:0000259" key="10">
    <source>
        <dbReference type="Pfam" id="PF08241"/>
    </source>
</evidence>
<evidence type="ECO:0000256" key="7">
    <source>
        <dbReference type="ARBA" id="ARBA00022691"/>
    </source>
</evidence>
<organism evidence="12 13">
    <name type="scientific">Gracilariopsis chorda</name>
    <dbReference type="NCBI Taxonomy" id="448386"/>
    <lineage>
        <taxon>Eukaryota</taxon>
        <taxon>Rhodophyta</taxon>
        <taxon>Florideophyceae</taxon>
        <taxon>Rhodymeniophycidae</taxon>
        <taxon>Gracilariales</taxon>
        <taxon>Gracilariaceae</taxon>
        <taxon>Gracilariopsis</taxon>
    </lineage>
</organism>
<dbReference type="OrthoDB" id="2877at2759"/>
<sequence>MSPRPEHKAPATELYSTKGAAKYAASTRINAVQKTLAERCLQLLALPEAQPSLLLDIGTGTGLSGDVLTAAGHHWVGTDISQPMLDTALENDVDGDLVLADAGEGVAFRMATFDGAVSVSAIQWLCNADRSDHNPHKRLNAFFSTLYAALTRGARAALQFYPENVAQIELLVASAMRAGFSGGLLVDYPNSTKAKKYYLCLTAGPPQKGAVQPKPLGVDSNASVPVGNRTTQTTSRRNASQQLSRKDQVISKKDRRRRQGHLVRPDSKYTGRKRRVQF</sequence>
<name>A0A2V3IXP4_9FLOR</name>
<proteinExistence type="inferred from homology"/>
<evidence type="ECO:0000256" key="2">
    <source>
        <dbReference type="ARBA" id="ARBA00004496"/>
    </source>
</evidence>
<keyword evidence="4" id="KW-0963">Cytoplasm</keyword>
<evidence type="ECO:0000256" key="9">
    <source>
        <dbReference type="SAM" id="MobiDB-lite"/>
    </source>
</evidence>
<evidence type="ECO:0000259" key="11">
    <source>
        <dbReference type="Pfam" id="PF12589"/>
    </source>
</evidence>
<dbReference type="Pfam" id="PF12589">
    <property type="entry name" value="WBS_methylT"/>
    <property type="match status" value="1"/>
</dbReference>
<dbReference type="InterPro" id="IPR022238">
    <property type="entry name" value="Bud23_C"/>
</dbReference>
<protein>
    <submittedName>
        <fullName evidence="12">Putative 18S rRNA (Guanine-N(7))-methyltransferase</fullName>
    </submittedName>
</protein>
<feature type="compositionally biased region" description="Polar residues" evidence="9">
    <location>
        <begin position="220"/>
        <end position="243"/>
    </location>
</feature>
<dbReference type="GO" id="GO:0016435">
    <property type="term" value="F:rRNA (guanine) methyltransferase activity"/>
    <property type="evidence" value="ECO:0007669"/>
    <property type="project" value="InterPro"/>
</dbReference>
<dbReference type="STRING" id="448386.A0A2V3IXP4"/>
<accession>A0A2V3IXP4</accession>
<evidence type="ECO:0000313" key="12">
    <source>
        <dbReference type="EMBL" id="PXF46833.1"/>
    </source>
</evidence>
<gene>
    <name evidence="12" type="ORF">BWQ96_03362</name>
</gene>
<dbReference type="FunFam" id="3.40.50.150:FF:000017">
    <property type="entry name" value="probable 18S rRNA (Guanine-N(7))-methyltransferase"/>
    <property type="match status" value="1"/>
</dbReference>
<dbReference type="Gene3D" id="3.40.50.150">
    <property type="entry name" value="Vaccinia Virus protein VP39"/>
    <property type="match status" value="1"/>
</dbReference>
<dbReference type="AlphaFoldDB" id="A0A2V3IXP4"/>
<keyword evidence="7" id="KW-0949">S-adenosyl-L-methionine</keyword>
<keyword evidence="5 12" id="KW-0489">Methyltransferase</keyword>
<dbReference type="Pfam" id="PF08241">
    <property type="entry name" value="Methyltransf_11"/>
    <property type="match status" value="1"/>
</dbReference>
<feature type="domain" description="18S rRNA (guanine(1575)-N(7))-methyltransferase Bud23 C-terminal" evidence="11">
    <location>
        <begin position="209"/>
        <end position="275"/>
    </location>
</feature>
<dbReference type="PANTHER" id="PTHR12734:SF0">
    <property type="entry name" value="18S RRNA (GUANINE-N(7))-METHYLTRANSFERASE-RELATED"/>
    <property type="match status" value="1"/>
</dbReference>
<evidence type="ECO:0000256" key="1">
    <source>
        <dbReference type="ARBA" id="ARBA00004123"/>
    </source>
</evidence>
<dbReference type="CDD" id="cd02440">
    <property type="entry name" value="AdoMet_MTases"/>
    <property type="match status" value="1"/>
</dbReference>
<keyword evidence="8" id="KW-0539">Nucleus</keyword>
<keyword evidence="13" id="KW-1185">Reference proteome</keyword>
<comment type="similarity">
    <text evidence="3">Belongs to the class I-like SAM-binding methyltransferase superfamily. BUD23/WBSCR22 family.</text>
</comment>
<evidence type="ECO:0000256" key="5">
    <source>
        <dbReference type="ARBA" id="ARBA00022603"/>
    </source>
</evidence>
<dbReference type="PANTHER" id="PTHR12734">
    <property type="entry name" value="METHYLTRANSFERASE-RELATED"/>
    <property type="match status" value="1"/>
</dbReference>
<comment type="subcellular location">
    <subcellularLocation>
        <location evidence="2">Cytoplasm</location>
    </subcellularLocation>
    <subcellularLocation>
        <location evidence="1">Nucleus</location>
    </subcellularLocation>
</comment>
<comment type="caution">
    <text evidence="12">The sequence shown here is derived from an EMBL/GenBank/DDBJ whole genome shotgun (WGS) entry which is preliminary data.</text>
</comment>
<dbReference type="SUPFAM" id="SSF53335">
    <property type="entry name" value="S-adenosyl-L-methionine-dependent methyltransferases"/>
    <property type="match status" value="1"/>
</dbReference>
<evidence type="ECO:0000256" key="8">
    <source>
        <dbReference type="ARBA" id="ARBA00023242"/>
    </source>
</evidence>
<dbReference type="InterPro" id="IPR039769">
    <property type="entry name" value="Bud23-like"/>
</dbReference>
<dbReference type="InterPro" id="IPR013216">
    <property type="entry name" value="Methyltransf_11"/>
</dbReference>
<dbReference type="GO" id="GO:0005730">
    <property type="term" value="C:nucleolus"/>
    <property type="evidence" value="ECO:0007669"/>
    <property type="project" value="TreeGrafter"/>
</dbReference>
<dbReference type="InterPro" id="IPR029063">
    <property type="entry name" value="SAM-dependent_MTases_sf"/>
</dbReference>
<reference evidence="12 13" key="1">
    <citation type="journal article" date="2018" name="Mol. Biol. Evol.">
        <title>Analysis of the draft genome of the red seaweed Gracilariopsis chorda provides insights into genome size evolution in Rhodophyta.</title>
        <authorList>
            <person name="Lee J."/>
            <person name="Yang E.C."/>
            <person name="Graf L."/>
            <person name="Yang J.H."/>
            <person name="Qiu H."/>
            <person name="Zel Zion U."/>
            <person name="Chan C.X."/>
            <person name="Stephens T.G."/>
            <person name="Weber A.P.M."/>
            <person name="Boo G.H."/>
            <person name="Boo S.M."/>
            <person name="Kim K.M."/>
            <person name="Shin Y."/>
            <person name="Jung M."/>
            <person name="Lee S.J."/>
            <person name="Yim H.S."/>
            <person name="Lee J.H."/>
            <person name="Bhattacharya D."/>
            <person name="Yoon H.S."/>
        </authorList>
    </citation>
    <scope>NUCLEOTIDE SEQUENCE [LARGE SCALE GENOMIC DNA]</scope>
    <source>
        <strain evidence="12 13">SKKU-2015</strain>
        <tissue evidence="12">Whole body</tissue>
    </source>
</reference>
<keyword evidence="6 12" id="KW-0808">Transferase</keyword>